<evidence type="ECO:0000256" key="1">
    <source>
        <dbReference type="SAM" id="MobiDB-lite"/>
    </source>
</evidence>
<dbReference type="InterPro" id="IPR058742">
    <property type="entry name" value="DUF7989"/>
</dbReference>
<reference evidence="2 3" key="1">
    <citation type="journal article" date="2019" name="Int. J. Syst. Evol. Microbiol.">
        <title>The Global Catalogue of Microorganisms (GCM) 10K type strain sequencing project: providing services to taxonomists for standard genome sequencing and annotation.</title>
        <authorList>
            <consortium name="The Broad Institute Genomics Platform"/>
            <consortium name="The Broad Institute Genome Sequencing Center for Infectious Disease"/>
            <person name="Wu L."/>
            <person name="Ma J."/>
        </authorList>
    </citation>
    <scope>NUCLEOTIDE SEQUENCE [LARGE SCALE GENOMIC DNA]</scope>
    <source>
        <strain evidence="2 3">NBRC 111368</strain>
    </source>
</reference>
<dbReference type="EMBL" id="JBHSWU010001139">
    <property type="protein sequence ID" value="MFC6726470.1"/>
    <property type="molecule type" value="Genomic_DNA"/>
</dbReference>
<protein>
    <submittedName>
        <fullName evidence="2">Uncharacterized protein</fullName>
    </submittedName>
</protein>
<feature type="region of interest" description="Disordered" evidence="1">
    <location>
        <begin position="1"/>
        <end position="42"/>
    </location>
</feature>
<evidence type="ECO:0000313" key="2">
    <source>
        <dbReference type="EMBL" id="MFC6726470.1"/>
    </source>
</evidence>
<evidence type="ECO:0000313" key="3">
    <source>
        <dbReference type="Proteomes" id="UP001596328"/>
    </source>
</evidence>
<name>A0ABD5S482_9EURY</name>
<proteinExistence type="predicted"/>
<keyword evidence="3" id="KW-1185">Reference proteome</keyword>
<accession>A0ABD5S482</accession>
<gene>
    <name evidence="2" type="ORF">ACFQE1_19305</name>
</gene>
<comment type="caution">
    <text evidence="2">The sequence shown here is derived from an EMBL/GenBank/DDBJ whole genome shotgun (WGS) entry which is preliminary data.</text>
</comment>
<dbReference type="Pfam" id="PF25951">
    <property type="entry name" value="DUF7989"/>
    <property type="match status" value="1"/>
</dbReference>
<organism evidence="2 3">
    <name type="scientific">Halobium palmae</name>
    <dbReference type="NCBI Taxonomy" id="1776492"/>
    <lineage>
        <taxon>Archaea</taxon>
        <taxon>Methanobacteriati</taxon>
        <taxon>Methanobacteriota</taxon>
        <taxon>Stenosarchaea group</taxon>
        <taxon>Halobacteria</taxon>
        <taxon>Halobacteriales</taxon>
        <taxon>Haloferacaceae</taxon>
        <taxon>Halobium</taxon>
    </lineage>
</organism>
<feature type="compositionally biased region" description="Basic and acidic residues" evidence="1">
    <location>
        <begin position="27"/>
        <end position="42"/>
    </location>
</feature>
<sequence>MTADKQTMKEVSHTPPSGAPVTNVWQRGREPETAEEPRPADD</sequence>
<dbReference type="Proteomes" id="UP001596328">
    <property type="component" value="Unassembled WGS sequence"/>
</dbReference>
<feature type="compositionally biased region" description="Basic and acidic residues" evidence="1">
    <location>
        <begin position="1"/>
        <end position="12"/>
    </location>
</feature>
<dbReference type="AlphaFoldDB" id="A0ABD5S482"/>